<gene>
    <name evidence="1" type="ORF">S03H2_16029</name>
</gene>
<dbReference type="EMBL" id="BARU01008168">
    <property type="protein sequence ID" value="GAH37692.1"/>
    <property type="molecule type" value="Genomic_DNA"/>
</dbReference>
<feature type="non-terminal residue" evidence="1">
    <location>
        <position position="283"/>
    </location>
</feature>
<sequence>MSGEYTFRFSPFQGTIFFQHELNLTVFGLGKFTATLHESNIRLPYSKQIFVYRASGYQQVFGTLYIQAKDVKADSITIRYWVDVYTPNLWFNIGLTWEGILSCETDSPVVTEVIETFRSTGYQEFELEDIFKFETYVHIQATDGITSGGTRICTVKTDSGESIQITLGAQAKEEGGVAKYYRGVFFLTSGATLQPNLHLHFDAHERAELQCDVNLDEVFAITEVWADERPPPPESYIKVFASSLYSTEKYEFDAEETAYVIATEGKISGTSPVLHVRASSGDS</sequence>
<accession>X1EYN7</accession>
<protein>
    <submittedName>
        <fullName evidence="1">Uncharacterized protein</fullName>
    </submittedName>
</protein>
<reference evidence="1" key="1">
    <citation type="journal article" date="2014" name="Front. Microbiol.">
        <title>High frequency of phylogenetically diverse reductive dehalogenase-homologous genes in deep subseafloor sedimentary metagenomes.</title>
        <authorList>
            <person name="Kawai M."/>
            <person name="Futagami T."/>
            <person name="Toyoda A."/>
            <person name="Takaki Y."/>
            <person name="Nishi S."/>
            <person name="Hori S."/>
            <person name="Arai W."/>
            <person name="Tsubouchi T."/>
            <person name="Morono Y."/>
            <person name="Uchiyama I."/>
            <person name="Ito T."/>
            <person name="Fujiyama A."/>
            <person name="Inagaki F."/>
            <person name="Takami H."/>
        </authorList>
    </citation>
    <scope>NUCLEOTIDE SEQUENCE</scope>
    <source>
        <strain evidence="1">Expedition CK06-06</strain>
    </source>
</reference>
<evidence type="ECO:0000313" key="1">
    <source>
        <dbReference type="EMBL" id="GAH37692.1"/>
    </source>
</evidence>
<name>X1EYN7_9ZZZZ</name>
<comment type="caution">
    <text evidence="1">The sequence shown here is derived from an EMBL/GenBank/DDBJ whole genome shotgun (WGS) entry which is preliminary data.</text>
</comment>
<organism evidence="1">
    <name type="scientific">marine sediment metagenome</name>
    <dbReference type="NCBI Taxonomy" id="412755"/>
    <lineage>
        <taxon>unclassified sequences</taxon>
        <taxon>metagenomes</taxon>
        <taxon>ecological metagenomes</taxon>
    </lineage>
</organism>
<proteinExistence type="predicted"/>
<dbReference type="AlphaFoldDB" id="X1EYN7"/>